<dbReference type="STRING" id="883.DvMF_0719"/>
<dbReference type="AlphaFoldDB" id="B8DKX3"/>
<accession>B8DKX3</accession>
<dbReference type="KEGG" id="dvm:DvMF_0719"/>
<proteinExistence type="predicted"/>
<dbReference type="EMBL" id="CP001197">
    <property type="protein sequence ID" value="ACL07676.1"/>
    <property type="molecule type" value="Genomic_DNA"/>
</dbReference>
<name>B8DKX3_NITV9</name>
<organism evidence="1">
    <name type="scientific">Nitratidesulfovibrio vulgaris (strain DSM 19637 / Miyazaki F)</name>
    <name type="common">Desulfovibrio vulgaris</name>
    <dbReference type="NCBI Taxonomy" id="883"/>
    <lineage>
        <taxon>Bacteria</taxon>
        <taxon>Pseudomonadati</taxon>
        <taxon>Thermodesulfobacteriota</taxon>
        <taxon>Desulfovibrionia</taxon>
        <taxon>Desulfovibrionales</taxon>
        <taxon>Desulfovibrionaceae</taxon>
        <taxon>Nitratidesulfovibrio</taxon>
    </lineage>
</organism>
<reference evidence="1" key="1">
    <citation type="submission" date="2008-10" db="EMBL/GenBank/DDBJ databases">
        <title>Complete sequence of Desulfovibrio vulgaris str. 'Miyazaki F'.</title>
        <authorList>
            <person name="Lucas S."/>
            <person name="Copeland A."/>
            <person name="Lapidus A."/>
            <person name="Glavina del Rio T."/>
            <person name="Dalin E."/>
            <person name="Tice H."/>
            <person name="Bruce D."/>
            <person name="Goodwin L."/>
            <person name="Pitluck S."/>
            <person name="Sims D."/>
            <person name="Brettin T."/>
            <person name="Detter J.C."/>
            <person name="Han C."/>
            <person name="Larimer F."/>
            <person name="Land M."/>
            <person name="Hauser L."/>
            <person name="Kyrpides N."/>
            <person name="Mikhailova N."/>
            <person name="Hazen T.C."/>
            <person name="Richardson P."/>
        </authorList>
    </citation>
    <scope>NUCLEOTIDE SEQUENCE</scope>
    <source>
        <strain evidence="1">Miyazaki F</strain>
    </source>
</reference>
<gene>
    <name evidence="1" type="ordered locus">DvMF_0719</name>
</gene>
<sequence>MPPTQRYQRSRTNTDMPCIRDTERNRIVALFFVDPNDPDAATVNAAACVHALNTRAERQRPGQRSLLEVAHGDF</sequence>
<protein>
    <submittedName>
        <fullName evidence="1">Uncharacterized protein</fullName>
    </submittedName>
</protein>
<evidence type="ECO:0000313" key="1">
    <source>
        <dbReference type="EMBL" id="ACL07676.1"/>
    </source>
</evidence>
<dbReference type="HOGENOM" id="CLU_2681789_0_0_7"/>